<dbReference type="GO" id="GO:0016787">
    <property type="term" value="F:hydrolase activity"/>
    <property type="evidence" value="ECO:0007669"/>
    <property type="project" value="UniProtKB-UniRule"/>
</dbReference>
<dbReference type="SUPFAM" id="SSF56300">
    <property type="entry name" value="Metallo-dependent phosphatases"/>
    <property type="match status" value="1"/>
</dbReference>
<evidence type="ECO:0000256" key="1">
    <source>
        <dbReference type="ARBA" id="ARBA00008950"/>
    </source>
</evidence>
<dbReference type="GO" id="GO:0046872">
    <property type="term" value="F:metal ion binding"/>
    <property type="evidence" value="ECO:0007669"/>
    <property type="project" value="UniProtKB-KW"/>
</dbReference>
<keyword evidence="5" id="KW-1185">Reference proteome</keyword>
<comment type="similarity">
    <text evidence="1 2">Belongs to the metallophosphoesterase superfamily. YfcE family.</text>
</comment>
<keyword evidence="2" id="KW-0479">Metal-binding</keyword>
<evidence type="ECO:0000259" key="3">
    <source>
        <dbReference type="Pfam" id="PF12850"/>
    </source>
</evidence>
<dbReference type="HOGENOM" id="CLU_063749_2_1_7"/>
<name>B3E5X1_TRIL1</name>
<accession>B3E5X1</accession>
<dbReference type="PANTHER" id="PTHR11124">
    <property type="entry name" value="VACUOLAR SORTING PROTEIN VPS29"/>
    <property type="match status" value="1"/>
</dbReference>
<dbReference type="RefSeq" id="WP_012470545.1">
    <property type="nucleotide sequence ID" value="NC_010814.1"/>
</dbReference>
<comment type="cofactor">
    <cofactor evidence="2">
        <name>a divalent metal cation</name>
        <dbReference type="ChEBI" id="CHEBI:60240"/>
    </cofactor>
</comment>
<dbReference type="EC" id="3.1.4.-" evidence="2"/>
<evidence type="ECO:0000313" key="5">
    <source>
        <dbReference type="Proteomes" id="UP000002420"/>
    </source>
</evidence>
<sequence length="157" mass="16698">MRILVVSDTHGNQAALLRAHEAAGRCEAIIHLGDGEEDAALLAVLDEGCPVVRLAGNCDLGSTAPRELIREWAGVRLLLCHGDRYGVKGGLARLLEQGRATGVDAVLYGHTHLAQAVRQEGIWLINPGTLTAPAPFHSYAILELSHAGLQVTIHPLP</sequence>
<dbReference type="Pfam" id="PF12850">
    <property type="entry name" value="Metallophos_2"/>
    <property type="match status" value="1"/>
</dbReference>
<dbReference type="OrthoDB" id="9785951at2"/>
<dbReference type="eggNOG" id="COG0622">
    <property type="taxonomic scope" value="Bacteria"/>
</dbReference>
<dbReference type="Gene3D" id="3.60.21.10">
    <property type="match status" value="1"/>
</dbReference>
<dbReference type="NCBIfam" id="TIGR00040">
    <property type="entry name" value="yfcE"/>
    <property type="match status" value="1"/>
</dbReference>
<proteinExistence type="inferred from homology"/>
<dbReference type="AlphaFoldDB" id="B3E5X1"/>
<gene>
    <name evidence="4" type="ordered locus">Glov_2498</name>
</gene>
<dbReference type="InterPro" id="IPR029052">
    <property type="entry name" value="Metallo-depent_PP-like"/>
</dbReference>
<dbReference type="STRING" id="398767.Glov_2498"/>
<dbReference type="Proteomes" id="UP000002420">
    <property type="component" value="Chromosome"/>
</dbReference>
<evidence type="ECO:0000256" key="2">
    <source>
        <dbReference type="RuleBase" id="RU362039"/>
    </source>
</evidence>
<evidence type="ECO:0000313" key="4">
    <source>
        <dbReference type="EMBL" id="ACD96212.1"/>
    </source>
</evidence>
<protein>
    <recommendedName>
        <fullName evidence="2">Phosphoesterase</fullName>
        <ecNumber evidence="2">3.1.4.-</ecNumber>
    </recommendedName>
</protein>
<dbReference type="KEGG" id="glo:Glov_2498"/>
<dbReference type="InterPro" id="IPR024654">
    <property type="entry name" value="Calcineurin-like_PHP_lpxH"/>
</dbReference>
<reference evidence="4 5" key="1">
    <citation type="submission" date="2008-05" db="EMBL/GenBank/DDBJ databases">
        <title>Complete sequence of chromosome of Geobacter lovleyi SZ.</title>
        <authorList>
            <consortium name="US DOE Joint Genome Institute"/>
            <person name="Lucas S."/>
            <person name="Copeland A."/>
            <person name="Lapidus A."/>
            <person name="Glavina del Rio T."/>
            <person name="Dalin E."/>
            <person name="Tice H."/>
            <person name="Bruce D."/>
            <person name="Goodwin L."/>
            <person name="Pitluck S."/>
            <person name="Chertkov O."/>
            <person name="Meincke L."/>
            <person name="Brettin T."/>
            <person name="Detter J.C."/>
            <person name="Han C."/>
            <person name="Tapia R."/>
            <person name="Kuske C.R."/>
            <person name="Schmutz J."/>
            <person name="Larimer F."/>
            <person name="Land M."/>
            <person name="Hauser L."/>
            <person name="Kyrpides N."/>
            <person name="Mikhailova N."/>
            <person name="Sung Y."/>
            <person name="Fletcher K.E."/>
            <person name="Ritalahti K.M."/>
            <person name="Loeffler F.E."/>
            <person name="Richardson P."/>
        </authorList>
    </citation>
    <scope>NUCLEOTIDE SEQUENCE [LARGE SCALE GENOMIC DNA]</scope>
    <source>
        <strain evidence="5">ATCC BAA-1151 / DSM 17278 / SZ</strain>
    </source>
</reference>
<feature type="domain" description="Calcineurin-like phosphoesterase" evidence="3">
    <location>
        <begin position="1"/>
        <end position="145"/>
    </location>
</feature>
<dbReference type="InterPro" id="IPR000979">
    <property type="entry name" value="Phosphodiesterase_MJ0936/Vps29"/>
</dbReference>
<dbReference type="EMBL" id="CP001089">
    <property type="protein sequence ID" value="ACD96212.1"/>
    <property type="molecule type" value="Genomic_DNA"/>
</dbReference>
<organism evidence="4 5">
    <name type="scientific">Trichlorobacter lovleyi (strain ATCC BAA-1151 / DSM 17278 / SZ)</name>
    <name type="common">Geobacter lovleyi</name>
    <dbReference type="NCBI Taxonomy" id="398767"/>
    <lineage>
        <taxon>Bacteria</taxon>
        <taxon>Pseudomonadati</taxon>
        <taxon>Thermodesulfobacteriota</taxon>
        <taxon>Desulfuromonadia</taxon>
        <taxon>Geobacterales</taxon>
        <taxon>Geobacteraceae</taxon>
        <taxon>Trichlorobacter</taxon>
    </lineage>
</organism>